<gene>
    <name evidence="6" type="ORF">SAMN04487956_12834</name>
</gene>
<reference evidence="6 7" key="1">
    <citation type="submission" date="2016-10" db="EMBL/GenBank/DDBJ databases">
        <authorList>
            <person name="de Groot N.N."/>
        </authorList>
    </citation>
    <scope>NUCLEOTIDE SEQUENCE [LARGE SCALE GENOMIC DNA]</scope>
    <source>
        <strain evidence="6 7">CGMCC 1.6493</strain>
    </source>
</reference>
<dbReference type="PANTHER" id="PTHR47892:SF1">
    <property type="entry name" value="UNIVERSAL STRESS PROTEIN E"/>
    <property type="match status" value="1"/>
</dbReference>
<dbReference type="Proteomes" id="UP000199594">
    <property type="component" value="Unassembled WGS sequence"/>
</dbReference>
<comment type="similarity">
    <text evidence="2">Belongs to the universal stress protein A family.</text>
</comment>
<comment type="subcellular location">
    <subcellularLocation>
        <location evidence="1">Cytoplasm</location>
    </subcellularLocation>
</comment>
<dbReference type="InterPro" id="IPR006016">
    <property type="entry name" value="UspA"/>
</dbReference>
<evidence type="ECO:0000259" key="5">
    <source>
        <dbReference type="Pfam" id="PF00582"/>
    </source>
</evidence>
<dbReference type="AlphaFoldDB" id="A0A1I7BNR2"/>
<feature type="domain" description="UspA" evidence="5">
    <location>
        <begin position="4"/>
        <end position="142"/>
    </location>
</feature>
<protein>
    <submittedName>
        <fullName evidence="6">Nucleotide-binding universal stress protein, UspA family</fullName>
    </submittedName>
</protein>
<evidence type="ECO:0000256" key="3">
    <source>
        <dbReference type="ARBA" id="ARBA00022490"/>
    </source>
</evidence>
<dbReference type="PANTHER" id="PTHR47892">
    <property type="entry name" value="UNIVERSAL STRESS PROTEIN E"/>
    <property type="match status" value="1"/>
</dbReference>
<dbReference type="GO" id="GO:0005737">
    <property type="term" value="C:cytoplasm"/>
    <property type="evidence" value="ECO:0007669"/>
    <property type="project" value="UniProtKB-SubCell"/>
</dbReference>
<accession>A0A1I7BNR2</accession>
<proteinExistence type="inferred from homology"/>
<feature type="domain" description="UspA" evidence="5">
    <location>
        <begin position="150"/>
        <end position="310"/>
    </location>
</feature>
<dbReference type="OrthoDB" id="239260at2"/>
<sequence>MKRFRNILYVVEPSVAQDGGLARAATLAESNQALLTLIDVLPEETLDLSLAPRGPSADAFRDAVMAERRTWIESLIAPHADRIAYRIEVLTGITFIEVIRAVLREDHDLVIKTAENPEWSRLLFGSDDMHLMRKCPCPVWLMKPEEKPNYRRIVAAFDVDVHRTVSGEEVLNDSILDISSSLALSDFAELHLVHAWDTPEAGFVGLWTSDPETTERHLIEGEQARHKLGMERLTFRLRERIGDEAYDYLSPRIHLPMGPARKQIPLLVGKLEADLVVMGTVARTGIPGFIIGNTAEAMLYQLQCSVLALKPPGFVSPVTLE</sequence>
<dbReference type="RefSeq" id="WP_089850799.1">
    <property type="nucleotide sequence ID" value="NZ_FPAQ01000028.1"/>
</dbReference>
<keyword evidence="3" id="KW-0963">Cytoplasm</keyword>
<evidence type="ECO:0000313" key="6">
    <source>
        <dbReference type="EMBL" id="SFT88806.1"/>
    </source>
</evidence>
<dbReference type="EMBL" id="FPAQ01000028">
    <property type="protein sequence ID" value="SFT88806.1"/>
    <property type="molecule type" value="Genomic_DNA"/>
</dbReference>
<dbReference type="SUPFAM" id="SSF52402">
    <property type="entry name" value="Adenine nucleotide alpha hydrolases-like"/>
    <property type="match status" value="2"/>
</dbReference>
<evidence type="ECO:0000256" key="2">
    <source>
        <dbReference type="ARBA" id="ARBA00008791"/>
    </source>
</evidence>
<dbReference type="Pfam" id="PF00582">
    <property type="entry name" value="Usp"/>
    <property type="match status" value="2"/>
</dbReference>
<evidence type="ECO:0000313" key="7">
    <source>
        <dbReference type="Proteomes" id="UP000199594"/>
    </source>
</evidence>
<evidence type="ECO:0000256" key="4">
    <source>
        <dbReference type="ARBA" id="ARBA00037131"/>
    </source>
</evidence>
<evidence type="ECO:0000256" key="1">
    <source>
        <dbReference type="ARBA" id="ARBA00004496"/>
    </source>
</evidence>
<dbReference type="Gene3D" id="3.40.50.12370">
    <property type="match status" value="1"/>
</dbReference>
<comment type="function">
    <text evidence="4">Required for resistance to DNA-damaging agents.</text>
</comment>
<organism evidence="6 7">
    <name type="scientific">Halomonas saccharevitans</name>
    <dbReference type="NCBI Taxonomy" id="416872"/>
    <lineage>
        <taxon>Bacteria</taxon>
        <taxon>Pseudomonadati</taxon>
        <taxon>Pseudomonadota</taxon>
        <taxon>Gammaproteobacteria</taxon>
        <taxon>Oceanospirillales</taxon>
        <taxon>Halomonadaceae</taxon>
        <taxon>Halomonas</taxon>
    </lineage>
</organism>
<name>A0A1I7BNR2_9GAMM</name>